<keyword evidence="2" id="KW-0812">Transmembrane</keyword>
<protein>
    <submittedName>
        <fullName evidence="3">Uncharacterized protein</fullName>
    </submittedName>
</protein>
<dbReference type="Proteomes" id="UP001595685">
    <property type="component" value="Unassembled WGS sequence"/>
</dbReference>
<feature type="transmembrane region" description="Helical" evidence="2">
    <location>
        <begin position="25"/>
        <end position="42"/>
    </location>
</feature>
<sequence>MASNARTTHDRRTSETKPSTRTTELALYVLAVLAVAVTAFVVDADGDGGDPFGASEALRYITFLTIG</sequence>
<keyword evidence="2" id="KW-1133">Transmembrane helix</keyword>
<name>A0ABV7WH53_9MICO</name>
<evidence type="ECO:0000313" key="3">
    <source>
        <dbReference type="EMBL" id="MFC3688757.1"/>
    </source>
</evidence>
<dbReference type="RefSeq" id="WP_340292391.1">
    <property type="nucleotide sequence ID" value="NZ_JBBEOI010000070.1"/>
</dbReference>
<organism evidence="3 4">
    <name type="scientific">Aquipuribacter hungaricus</name>
    <dbReference type="NCBI Taxonomy" id="545624"/>
    <lineage>
        <taxon>Bacteria</taxon>
        <taxon>Bacillati</taxon>
        <taxon>Actinomycetota</taxon>
        <taxon>Actinomycetes</taxon>
        <taxon>Micrococcales</taxon>
        <taxon>Intrasporangiaceae</taxon>
        <taxon>Aquipuribacter</taxon>
    </lineage>
</organism>
<dbReference type="EMBL" id="JBHRWW010000006">
    <property type="protein sequence ID" value="MFC3688757.1"/>
    <property type="molecule type" value="Genomic_DNA"/>
</dbReference>
<feature type="region of interest" description="Disordered" evidence="1">
    <location>
        <begin position="1"/>
        <end position="20"/>
    </location>
</feature>
<evidence type="ECO:0000313" key="4">
    <source>
        <dbReference type="Proteomes" id="UP001595685"/>
    </source>
</evidence>
<comment type="caution">
    <text evidence="3">The sequence shown here is derived from an EMBL/GenBank/DDBJ whole genome shotgun (WGS) entry which is preliminary data.</text>
</comment>
<gene>
    <name evidence="3" type="ORF">ACFOLH_10430</name>
</gene>
<evidence type="ECO:0000256" key="2">
    <source>
        <dbReference type="SAM" id="Phobius"/>
    </source>
</evidence>
<keyword evidence="4" id="KW-1185">Reference proteome</keyword>
<keyword evidence="2" id="KW-0472">Membrane</keyword>
<proteinExistence type="predicted"/>
<reference evidence="4" key="1">
    <citation type="journal article" date="2019" name="Int. J. Syst. Evol. Microbiol.">
        <title>The Global Catalogue of Microorganisms (GCM) 10K type strain sequencing project: providing services to taxonomists for standard genome sequencing and annotation.</title>
        <authorList>
            <consortium name="The Broad Institute Genomics Platform"/>
            <consortium name="The Broad Institute Genome Sequencing Center for Infectious Disease"/>
            <person name="Wu L."/>
            <person name="Ma J."/>
        </authorList>
    </citation>
    <scope>NUCLEOTIDE SEQUENCE [LARGE SCALE GENOMIC DNA]</scope>
    <source>
        <strain evidence="4">NCAIM B.02333</strain>
    </source>
</reference>
<evidence type="ECO:0000256" key="1">
    <source>
        <dbReference type="SAM" id="MobiDB-lite"/>
    </source>
</evidence>
<accession>A0ABV7WH53</accession>